<proteinExistence type="predicted"/>
<keyword evidence="1" id="KW-1133">Transmembrane helix</keyword>
<evidence type="ECO:0000313" key="3">
    <source>
        <dbReference type="Proteomes" id="UP000316184"/>
    </source>
</evidence>
<comment type="caution">
    <text evidence="2">The sequence shown here is derived from an EMBL/GenBank/DDBJ whole genome shotgun (WGS) entry which is preliminary data.</text>
</comment>
<gene>
    <name evidence="2" type="ORF">FHU35_14571</name>
</gene>
<feature type="transmembrane region" description="Helical" evidence="1">
    <location>
        <begin position="115"/>
        <end position="135"/>
    </location>
</feature>
<keyword evidence="1" id="KW-0472">Membrane</keyword>
<dbReference type="EMBL" id="VIWX01000004">
    <property type="protein sequence ID" value="TWF94284.1"/>
    <property type="molecule type" value="Genomic_DNA"/>
</dbReference>
<accession>A0A561U4J3</accession>
<sequence length="183" mass="19783">MILIRRLSGLGAALALITAITAVQMSLIAFGNITDYATNHEFVAHVFAMDTTFQSPNVMWRAITDPNLVTAAYLLIIAWETIAAIVLITATAAWIRSAATGRGTETARSLSSTGWLMWIALFGGGFIAIGGEWFQMWQSSDWNGLDAALQNVIIASIPLILTHLPRHPAERHASSAAPAEHQQ</sequence>
<dbReference type="OrthoDB" id="7618855at2"/>
<dbReference type="AlphaFoldDB" id="A0A561U4J3"/>
<keyword evidence="3" id="KW-1185">Reference proteome</keyword>
<protein>
    <submittedName>
        <fullName evidence="2">Putative small integral membrane protein</fullName>
    </submittedName>
</protein>
<reference evidence="2 3" key="1">
    <citation type="submission" date="2019-06" db="EMBL/GenBank/DDBJ databases">
        <title>Sequencing the genomes of 1000 actinobacteria strains.</title>
        <authorList>
            <person name="Klenk H.-P."/>
        </authorList>
    </citation>
    <scope>NUCLEOTIDE SEQUENCE [LARGE SCALE GENOMIC DNA]</scope>
    <source>
        <strain evidence="2 3">DSM 46699</strain>
    </source>
</reference>
<feature type="transmembrane region" description="Helical" evidence="1">
    <location>
        <begin position="147"/>
        <end position="164"/>
    </location>
</feature>
<dbReference type="InterPro" id="IPR018681">
    <property type="entry name" value="DUF2165_transmembrane"/>
</dbReference>
<dbReference type="Proteomes" id="UP000316184">
    <property type="component" value="Unassembled WGS sequence"/>
</dbReference>
<name>A0A561U4J3_9PSEU</name>
<evidence type="ECO:0000256" key="1">
    <source>
        <dbReference type="SAM" id="Phobius"/>
    </source>
</evidence>
<dbReference type="Pfam" id="PF09933">
    <property type="entry name" value="DUF2165"/>
    <property type="match status" value="1"/>
</dbReference>
<dbReference type="RefSeq" id="WP_145742536.1">
    <property type="nucleotide sequence ID" value="NZ_VIWX01000004.1"/>
</dbReference>
<keyword evidence="1" id="KW-0812">Transmembrane</keyword>
<evidence type="ECO:0000313" key="2">
    <source>
        <dbReference type="EMBL" id="TWF94284.1"/>
    </source>
</evidence>
<feature type="transmembrane region" description="Helical" evidence="1">
    <location>
        <begin position="71"/>
        <end position="95"/>
    </location>
</feature>
<organism evidence="2 3">
    <name type="scientific">Saccharopolyspora dendranthemae</name>
    <dbReference type="NCBI Taxonomy" id="1181886"/>
    <lineage>
        <taxon>Bacteria</taxon>
        <taxon>Bacillati</taxon>
        <taxon>Actinomycetota</taxon>
        <taxon>Actinomycetes</taxon>
        <taxon>Pseudonocardiales</taxon>
        <taxon>Pseudonocardiaceae</taxon>
        <taxon>Saccharopolyspora</taxon>
    </lineage>
</organism>